<dbReference type="EMBL" id="LXWW01000002">
    <property type="protein sequence ID" value="OAO18203.1"/>
    <property type="molecule type" value="Genomic_DNA"/>
</dbReference>
<organism evidence="1 2">
    <name type="scientific">Blastocystis sp. subtype 1 (strain ATCC 50177 / NandII)</name>
    <dbReference type="NCBI Taxonomy" id="478820"/>
    <lineage>
        <taxon>Eukaryota</taxon>
        <taxon>Sar</taxon>
        <taxon>Stramenopiles</taxon>
        <taxon>Bigyra</taxon>
        <taxon>Opalozoa</taxon>
        <taxon>Opalinata</taxon>
        <taxon>Blastocystidae</taxon>
        <taxon>Blastocystis</taxon>
    </lineage>
</organism>
<comment type="caution">
    <text evidence="1">The sequence shown here is derived from an EMBL/GenBank/DDBJ whole genome shotgun (WGS) entry which is preliminary data.</text>
</comment>
<sequence length="124" mass="14083">MLAPFVRGHSAGPLLRTFAISVAEAGDKLLEYVYNGLQSMKEVNNPFEVQRSSTSVIVNSGKEKEYIISVLQNGNARLQSPRNHYNDYRYNPENETFENIEDGHNIIEAFTRDIMSDYGGYPDF</sequence>
<dbReference type="OrthoDB" id="10543899at2759"/>
<gene>
    <name evidence="1" type="ORF">AV274_0046</name>
</gene>
<name>A0A196SMC3_BLAHN</name>
<dbReference type="AlphaFoldDB" id="A0A196SMC3"/>
<evidence type="ECO:0000313" key="1">
    <source>
        <dbReference type="EMBL" id="OAO18203.1"/>
    </source>
</evidence>
<accession>A0A196SMC3</accession>
<proteinExistence type="predicted"/>
<evidence type="ECO:0000313" key="2">
    <source>
        <dbReference type="Proteomes" id="UP000078348"/>
    </source>
</evidence>
<protein>
    <submittedName>
        <fullName evidence="1">Uncharacterized protein</fullName>
    </submittedName>
</protein>
<reference evidence="1 2" key="1">
    <citation type="submission" date="2016-05" db="EMBL/GenBank/DDBJ databases">
        <title>Nuclear genome of Blastocystis sp. subtype 1 NandII.</title>
        <authorList>
            <person name="Gentekaki E."/>
            <person name="Curtis B."/>
            <person name="Stairs C."/>
            <person name="Eme L."/>
            <person name="Herman E."/>
            <person name="Klimes V."/>
            <person name="Arias M.C."/>
            <person name="Elias M."/>
            <person name="Hilliou F."/>
            <person name="Klute M."/>
            <person name="Malik S.-B."/>
            <person name="Pightling A."/>
            <person name="Rachubinski R."/>
            <person name="Salas D."/>
            <person name="Schlacht A."/>
            <person name="Suga H."/>
            <person name="Archibald J."/>
            <person name="Ball S.G."/>
            <person name="Clark G."/>
            <person name="Dacks J."/>
            <person name="Van Der Giezen M."/>
            <person name="Tsaousis A."/>
            <person name="Roger A."/>
        </authorList>
    </citation>
    <scope>NUCLEOTIDE SEQUENCE [LARGE SCALE GENOMIC DNA]</scope>
    <source>
        <strain evidence="2">ATCC 50177 / NandII</strain>
    </source>
</reference>
<dbReference type="Proteomes" id="UP000078348">
    <property type="component" value="Unassembled WGS sequence"/>
</dbReference>
<keyword evidence="2" id="KW-1185">Reference proteome</keyword>